<dbReference type="OrthoDB" id="448123at2759"/>
<keyword evidence="1" id="KW-0863">Zinc-finger</keyword>
<organism evidence="4 5">
    <name type="scientific">Polarella glacialis</name>
    <name type="common">Dinoflagellate</name>
    <dbReference type="NCBI Taxonomy" id="89957"/>
    <lineage>
        <taxon>Eukaryota</taxon>
        <taxon>Sar</taxon>
        <taxon>Alveolata</taxon>
        <taxon>Dinophyceae</taxon>
        <taxon>Suessiales</taxon>
        <taxon>Suessiaceae</taxon>
        <taxon>Polarella</taxon>
    </lineage>
</organism>
<dbReference type="Proteomes" id="UP000654075">
    <property type="component" value="Unassembled WGS sequence"/>
</dbReference>
<feature type="compositionally biased region" description="Low complexity" evidence="2">
    <location>
        <begin position="641"/>
        <end position="673"/>
    </location>
</feature>
<proteinExistence type="predicted"/>
<dbReference type="AlphaFoldDB" id="A0A813HNT1"/>
<keyword evidence="5" id="KW-1185">Reference proteome</keyword>
<evidence type="ECO:0000313" key="5">
    <source>
        <dbReference type="Proteomes" id="UP000654075"/>
    </source>
</evidence>
<feature type="domain" description="C2H2-type" evidence="3">
    <location>
        <begin position="520"/>
        <end position="551"/>
    </location>
</feature>
<name>A0A813HNT1_POLGL</name>
<keyword evidence="1" id="KW-0862">Zinc</keyword>
<reference evidence="4" key="1">
    <citation type="submission" date="2021-02" db="EMBL/GenBank/DDBJ databases">
        <authorList>
            <person name="Dougan E. K."/>
            <person name="Rhodes N."/>
            <person name="Thang M."/>
            <person name="Chan C."/>
        </authorList>
    </citation>
    <scope>NUCLEOTIDE SEQUENCE</scope>
</reference>
<feature type="region of interest" description="Disordered" evidence="2">
    <location>
        <begin position="640"/>
        <end position="673"/>
    </location>
</feature>
<evidence type="ECO:0000259" key="3">
    <source>
        <dbReference type="PROSITE" id="PS50157"/>
    </source>
</evidence>
<evidence type="ECO:0000256" key="2">
    <source>
        <dbReference type="SAM" id="MobiDB-lite"/>
    </source>
</evidence>
<protein>
    <recommendedName>
        <fullName evidence="3">C2H2-type domain-containing protein</fullName>
    </recommendedName>
</protein>
<gene>
    <name evidence="4" type="ORF">PGLA1383_LOCUS55212</name>
</gene>
<dbReference type="GO" id="GO:0008270">
    <property type="term" value="F:zinc ion binding"/>
    <property type="evidence" value="ECO:0007669"/>
    <property type="project" value="UniProtKB-KW"/>
</dbReference>
<evidence type="ECO:0000256" key="1">
    <source>
        <dbReference type="PROSITE-ProRule" id="PRU00042"/>
    </source>
</evidence>
<accession>A0A813HNT1</accession>
<evidence type="ECO:0000313" key="4">
    <source>
        <dbReference type="EMBL" id="CAE8640314.1"/>
    </source>
</evidence>
<comment type="caution">
    <text evidence="4">The sequence shown here is derived from an EMBL/GenBank/DDBJ whole genome shotgun (WGS) entry which is preliminary data.</text>
</comment>
<dbReference type="InterPro" id="IPR013087">
    <property type="entry name" value="Znf_C2H2_type"/>
</dbReference>
<dbReference type="EMBL" id="CAJNNV010032555">
    <property type="protein sequence ID" value="CAE8640314.1"/>
    <property type="molecule type" value="Genomic_DNA"/>
</dbReference>
<sequence>MFRKLFELIRGYRLQPQLWSFSQAVELDKAGHRLGCGGKRLVHLLDPIGKAYNRALWMRTMHPVPTFATGFTPHRRREQSILQLRCLLWRLSALGLSWFSLLFDMSNAFPSPSFVALDRVVHEDCSKFDAELITQRYRRAYWLLSRAGEEILLSPGSGDLQGDATAPLKFARLFNPLVKRWRMRTGTSEDDAVFLLRDPFSGSKVHTGLLAFADDLCRLSLCSSPAIFNFRFDKINSELDRVLTTVMMGQNRSKQQVMCRFAGKGAVKNYQQVQQQLASTSSAPLSLVVKYLGSQVHAFGRNLPEINARLQAASQHWHKFGSFWYRTDVSAAIKRQVFFGVVRNELLSCAETLVPSSGEYLKLERAQISYGRALLGKRGLYEHEGVLVRRPSQTIREYLRCPTVFSTLRERRLRWLQTMIHFSEDNIPLFAVLCSPLNETPQLGDNGVPMSAANPWIKQWYRDLQAACVLSASWRESFCRRGFWAITDPQFAKLKLNKLRSYVQVTSSNRENLADDEMQFRCNITGQDNSSCARVFPTKQALVTHQRKRHSIINHFLAIVVCNQCPWCREVFSTCASARVHASRRQATGNCPARTRNPRSLFNKLAIPRCLECPLCSERAESLDELYEHMFGCLETVIGTSSSSSSSSSSSGSSSLSSSSSSSSSNSSGSESD</sequence>
<keyword evidence="1" id="KW-0479">Metal-binding</keyword>
<dbReference type="PROSITE" id="PS50157">
    <property type="entry name" value="ZINC_FINGER_C2H2_2"/>
    <property type="match status" value="1"/>
</dbReference>